<dbReference type="RefSeq" id="WP_157562004.1">
    <property type="nucleotide sequence ID" value="NZ_WQKZ01000001.1"/>
</dbReference>
<evidence type="ECO:0000313" key="4">
    <source>
        <dbReference type="Proteomes" id="UP000441336"/>
    </source>
</evidence>
<dbReference type="PRINTS" id="PR00702">
    <property type="entry name" value="ACRIFLAVINRP"/>
</dbReference>
<feature type="transmembrane region" description="Helical" evidence="2">
    <location>
        <begin position="969"/>
        <end position="987"/>
    </location>
</feature>
<keyword evidence="2" id="KW-1133">Transmembrane helix</keyword>
<dbReference type="AlphaFoldDB" id="A0A7K1TA10"/>
<dbReference type="Gene3D" id="3.30.70.1430">
    <property type="entry name" value="Multidrug efflux transporter AcrB pore domain"/>
    <property type="match status" value="2"/>
</dbReference>
<dbReference type="Gene3D" id="3.30.70.1440">
    <property type="entry name" value="Multidrug efflux transporter AcrB pore domain"/>
    <property type="match status" value="1"/>
</dbReference>
<feature type="transmembrane region" description="Helical" evidence="2">
    <location>
        <begin position="432"/>
        <end position="454"/>
    </location>
</feature>
<dbReference type="GO" id="GO:0042910">
    <property type="term" value="F:xenobiotic transmembrane transporter activity"/>
    <property type="evidence" value="ECO:0007669"/>
    <property type="project" value="TreeGrafter"/>
</dbReference>
<keyword evidence="4" id="KW-1185">Reference proteome</keyword>
<dbReference type="InterPro" id="IPR001036">
    <property type="entry name" value="Acrflvin-R"/>
</dbReference>
<feature type="transmembrane region" description="Helical" evidence="2">
    <location>
        <begin position="460"/>
        <end position="483"/>
    </location>
</feature>
<dbReference type="Pfam" id="PF00873">
    <property type="entry name" value="ACR_tran"/>
    <property type="match status" value="2"/>
</dbReference>
<evidence type="ECO:0000256" key="2">
    <source>
        <dbReference type="SAM" id="Phobius"/>
    </source>
</evidence>
<dbReference type="Gene3D" id="3.30.2090.10">
    <property type="entry name" value="Multidrug efflux transporter AcrB TolC docking domain, DN and DC subdomains"/>
    <property type="match status" value="2"/>
</dbReference>
<dbReference type="SUPFAM" id="SSF82714">
    <property type="entry name" value="Multidrug efflux transporter AcrB TolC docking domain, DN and DC subdomains"/>
    <property type="match status" value="2"/>
</dbReference>
<dbReference type="Gene3D" id="1.20.1640.10">
    <property type="entry name" value="Multidrug efflux transporter AcrB transmembrane domain"/>
    <property type="match status" value="2"/>
</dbReference>
<evidence type="ECO:0000313" key="3">
    <source>
        <dbReference type="EMBL" id="MVN75246.1"/>
    </source>
</evidence>
<gene>
    <name evidence="3" type="ORF">GO988_02805</name>
</gene>
<accession>A0A7K1TA10</accession>
<dbReference type="GO" id="GO:0005886">
    <property type="term" value="C:plasma membrane"/>
    <property type="evidence" value="ECO:0007669"/>
    <property type="project" value="TreeGrafter"/>
</dbReference>
<feature type="transmembrane region" description="Helical" evidence="2">
    <location>
        <begin position="993"/>
        <end position="1016"/>
    </location>
</feature>
<organism evidence="3 4">
    <name type="scientific">Hymenobacter ginkgonis</name>
    <dbReference type="NCBI Taxonomy" id="2682976"/>
    <lineage>
        <taxon>Bacteria</taxon>
        <taxon>Pseudomonadati</taxon>
        <taxon>Bacteroidota</taxon>
        <taxon>Cytophagia</taxon>
        <taxon>Cytophagales</taxon>
        <taxon>Hymenobacteraceae</taxon>
        <taxon>Hymenobacter</taxon>
    </lineage>
</organism>
<feature type="transmembrane region" description="Helical" evidence="2">
    <location>
        <begin position="1046"/>
        <end position="1065"/>
    </location>
</feature>
<dbReference type="PANTHER" id="PTHR32063:SF8">
    <property type="entry name" value="CATION EFFLUX PROTEIN"/>
    <property type="match status" value="1"/>
</dbReference>
<feature type="transmembrane region" description="Helical" evidence="2">
    <location>
        <begin position="12"/>
        <end position="33"/>
    </location>
</feature>
<dbReference type="Gene3D" id="3.30.70.1320">
    <property type="entry name" value="Multidrug efflux transporter AcrB pore domain like"/>
    <property type="match status" value="1"/>
</dbReference>
<dbReference type="EMBL" id="WQKZ01000001">
    <property type="protein sequence ID" value="MVN75246.1"/>
    <property type="molecule type" value="Genomic_DNA"/>
</dbReference>
<feature type="region of interest" description="Disordered" evidence="1">
    <location>
        <begin position="531"/>
        <end position="553"/>
    </location>
</feature>
<proteinExistence type="predicted"/>
<reference evidence="3 4" key="1">
    <citation type="submission" date="2019-12" db="EMBL/GenBank/DDBJ databases">
        <title>Hymenobacter sp. HMF4947 Genome sequencing and assembly.</title>
        <authorList>
            <person name="Kang H."/>
            <person name="Cha I."/>
            <person name="Kim H."/>
            <person name="Joh K."/>
        </authorList>
    </citation>
    <scope>NUCLEOTIDE SEQUENCE [LARGE SCALE GENOMIC DNA]</scope>
    <source>
        <strain evidence="3 4">HMF4947</strain>
    </source>
</reference>
<sequence>MWIVRLALARPYTFVVMALLILIGGVLTIQRMAVDIFPDIPIPVVGIVWTYSGISPEEMNQRIVVPVERAVTTTVANVEHQESQSLKGIGLIKVFFQPGSDPDAGVAQLTAITQTLLRVLPPGITPPLIIRYSASNVPIAQTSLSSETLGESDLFDAANAFIRPGLAVVQGASVLLPNGGKPKQIMVDLDPEKLAGKGLSGNDVVNTLLAQNVIIPAGSAKIGTREYDVRLNSSPEAVATLNDLPIKTTPDGTTVYIRDVAFVHEGAAVQQNVVRQNGRRTAIIPILKSGSASTLAIIDKIKQVLPNIQANAPPALNIKLLFDQSFFVRASIKGVIIEASIAAGLTALMILLFLGSWRSTLIIAVSIPLSILVSIIVMNILGQTLNIMTLGGLSLAVGILVDDATVEIENIHRNMGQKKGLKRSILDGAQQIATPALVATLAICIVFVPVFFLGGVASAIFAPLATAVIFAMLASYILSRTLVPTLVMYLLRKELPIYHAQEEEEVPSAHFRNGREVSQTERDLARIQREQFEHAHPSGTPEEEAEPAITDAERKASKGITQSWVWRIHTGFEHQFEKFRAKYTGALDWALDNRKKVVTAFAVLFIGSLGLYPFIGQNFFPTVDAGQLRLHIRVPTGTRVEETERRFRQVEEVIKQVIPKEELDLVLDNIGLPAIPINLLLSDNPTIGAGDGEILVSMHEEHGPTGEYIEEIRRRIHKQYPDLIIFFQPADIVNQTLNFGLPAPIDIQVTGRDKAANQRIAGELKKKITPISGVVDAFIYQAFDQPQIRLDIDRVRAQQAGLTQRDIANNVLVNLSSSTQTSPNQWLNPQNGVNYTVAVQTPPNQLANLDEVGNITVTGAAQPNPQLLTSFAQLRRTETTAVASDYNIQRTVDLYASVSQRDLGGVSNDIRKVIAEAQKQAPKGTTIILRGQSESMRTSFIGLGLGVAGAILLVYLLMAVNFQSWLDPLIIITALPGALAGILWMLFITQTTLSVPALMGAIMCIGVATANSILLVTFANERREEEPDLDPRDAALDAGFTRLRPVLMTALAMIIGLLPMSLGMGEGGEQNAPLGRAVIGGLMLATVTTLFFVPIMFSYLKKKEEQPAEAETEKQAQVA</sequence>
<keyword evidence="2" id="KW-0812">Transmembrane</keyword>
<protein>
    <submittedName>
        <fullName evidence="3">MMPL family transporter</fullName>
    </submittedName>
</protein>
<dbReference type="SUPFAM" id="SSF82866">
    <property type="entry name" value="Multidrug efflux transporter AcrB transmembrane domain"/>
    <property type="match status" value="2"/>
</dbReference>
<comment type="caution">
    <text evidence="3">The sequence shown here is derived from an EMBL/GenBank/DDBJ whole genome shotgun (WGS) entry which is preliminary data.</text>
</comment>
<feature type="transmembrane region" description="Helical" evidence="2">
    <location>
        <begin position="335"/>
        <end position="354"/>
    </location>
</feature>
<dbReference type="Proteomes" id="UP000441336">
    <property type="component" value="Unassembled WGS sequence"/>
</dbReference>
<feature type="transmembrane region" description="Helical" evidence="2">
    <location>
        <begin position="361"/>
        <end position="381"/>
    </location>
</feature>
<keyword evidence="2" id="KW-0472">Membrane</keyword>
<feature type="transmembrane region" description="Helical" evidence="2">
    <location>
        <begin position="940"/>
        <end position="962"/>
    </location>
</feature>
<feature type="transmembrane region" description="Helical" evidence="2">
    <location>
        <begin position="1077"/>
        <end position="1100"/>
    </location>
</feature>
<evidence type="ECO:0000256" key="1">
    <source>
        <dbReference type="SAM" id="MobiDB-lite"/>
    </source>
</evidence>
<dbReference type="InterPro" id="IPR027463">
    <property type="entry name" value="AcrB_DN_DC_subdom"/>
</dbReference>
<dbReference type="SUPFAM" id="SSF82693">
    <property type="entry name" value="Multidrug efflux transporter AcrB pore domain, PN1, PN2, PC1 and PC2 subdomains"/>
    <property type="match status" value="2"/>
</dbReference>
<name>A0A7K1TA10_9BACT</name>
<dbReference type="PANTHER" id="PTHR32063">
    <property type="match status" value="1"/>
</dbReference>